<comment type="caution">
    <text evidence="2">The sequence shown here is derived from an EMBL/GenBank/DDBJ whole genome shotgun (WGS) entry which is preliminary data.</text>
</comment>
<evidence type="ECO:0000256" key="1">
    <source>
        <dbReference type="SAM" id="MobiDB-lite"/>
    </source>
</evidence>
<protein>
    <submittedName>
        <fullName evidence="2">Uncharacterized protein</fullName>
    </submittedName>
</protein>
<feature type="compositionally biased region" description="Basic and acidic residues" evidence="1">
    <location>
        <begin position="61"/>
        <end position="77"/>
    </location>
</feature>
<organism evidence="2 3">
    <name type="scientific">Danionella cerebrum</name>
    <dbReference type="NCBI Taxonomy" id="2873325"/>
    <lineage>
        <taxon>Eukaryota</taxon>
        <taxon>Metazoa</taxon>
        <taxon>Chordata</taxon>
        <taxon>Craniata</taxon>
        <taxon>Vertebrata</taxon>
        <taxon>Euteleostomi</taxon>
        <taxon>Actinopterygii</taxon>
        <taxon>Neopterygii</taxon>
        <taxon>Teleostei</taxon>
        <taxon>Ostariophysi</taxon>
        <taxon>Cypriniformes</taxon>
        <taxon>Danionidae</taxon>
        <taxon>Danioninae</taxon>
        <taxon>Danionella</taxon>
    </lineage>
</organism>
<feature type="region of interest" description="Disordered" evidence="1">
    <location>
        <begin position="1"/>
        <end position="35"/>
    </location>
</feature>
<feature type="region of interest" description="Disordered" evidence="1">
    <location>
        <begin position="52"/>
        <end position="77"/>
    </location>
</feature>
<evidence type="ECO:0000313" key="3">
    <source>
        <dbReference type="Proteomes" id="UP000316079"/>
    </source>
</evidence>
<dbReference type="AlphaFoldDB" id="A0A553NRA2"/>
<feature type="non-terminal residue" evidence="2">
    <location>
        <position position="441"/>
    </location>
</feature>
<accession>A0A553NRA2</accession>
<keyword evidence="3" id="KW-1185">Reference proteome</keyword>
<proteinExistence type="predicted"/>
<feature type="compositionally biased region" description="Basic residues" evidence="1">
    <location>
        <begin position="1"/>
        <end position="12"/>
    </location>
</feature>
<dbReference type="Proteomes" id="UP000316079">
    <property type="component" value="Unassembled WGS sequence"/>
</dbReference>
<gene>
    <name evidence="2" type="ORF">DNTS_006118</name>
</gene>
<name>A0A553NRA2_9TELE</name>
<evidence type="ECO:0000313" key="2">
    <source>
        <dbReference type="EMBL" id="TRY67963.1"/>
    </source>
</evidence>
<sequence>MLGSLRSRHWKPRGKEALDGAVATSSPSRRWMAVPPGPDVMRHLAVASRDATTSGLAFEPTSDRPVPESERERRRGSDSAGFSCEWKRANEGLAFGSFFIRVSSRRSSSGSGLLESSDRTEFESYFVIASLKYRYPNDMRCAILAATLTCKHEEEAQRHPLLLQTTWGLWIQENSFCGHYPVVVDLLQCLVADGALEDHTLKRVGFVAGHQLHTHHLTFSDGHITENLPEHEALIKHRRTRASANQLAVYGEKGLKATSDPVLPGISFCGYGCLQPPSAYRRRRCSRYVNRNRCNIISAVTASQDSSLCQQAPSLRHRRSRYVNRNCCIVTGTVSASTGVVVASHEPSLRHRCVCVPLQLARFQQAVPLVRYGLQHVLQGPDRFGGILALTRESCHDARGCHPTIPPLITGRCSSRAEYNKRAALPSAAKRRAPGTPHAQP</sequence>
<dbReference type="EMBL" id="SRMA01026817">
    <property type="protein sequence ID" value="TRY67963.1"/>
    <property type="molecule type" value="Genomic_DNA"/>
</dbReference>
<reference evidence="2 3" key="1">
    <citation type="journal article" date="2019" name="Sci. Data">
        <title>Hybrid genome assembly and annotation of Danionella translucida.</title>
        <authorList>
            <person name="Kadobianskyi M."/>
            <person name="Schulze L."/>
            <person name="Schuelke M."/>
            <person name="Judkewitz B."/>
        </authorList>
    </citation>
    <scope>NUCLEOTIDE SEQUENCE [LARGE SCALE GENOMIC DNA]</scope>
    <source>
        <strain evidence="2 3">Bolton</strain>
    </source>
</reference>